<name>A0AB34VFD1_9GAMM</name>
<dbReference type="GO" id="GO:0003700">
    <property type="term" value="F:DNA-binding transcription factor activity"/>
    <property type="evidence" value="ECO:0007669"/>
    <property type="project" value="InterPro"/>
</dbReference>
<evidence type="ECO:0000313" key="7">
    <source>
        <dbReference type="Proteomes" id="UP000072520"/>
    </source>
</evidence>
<reference evidence="6 7" key="1">
    <citation type="journal article" date="2016" name="Front. Microbiol.">
        <title>Genomic Resource of Rice Seed Associated Bacteria.</title>
        <authorList>
            <person name="Midha S."/>
            <person name="Bansal K."/>
            <person name="Sharma S."/>
            <person name="Kumar N."/>
            <person name="Patil P.P."/>
            <person name="Chaudhry V."/>
            <person name="Patil P.B."/>
        </authorList>
    </citation>
    <scope>NUCLEOTIDE SEQUENCE [LARGE SCALE GENOMIC DNA]</scope>
    <source>
        <strain evidence="6 7">RSA13</strain>
    </source>
</reference>
<evidence type="ECO:0000259" key="5">
    <source>
        <dbReference type="PROSITE" id="PS50931"/>
    </source>
</evidence>
<sequence>MRFYLKDFCVFISVAETQSLSKAALQLGMSVSSVSKRLSRLESHLEATLFDRSTRHLKLSPVGEVAYERSISMTAEFEKFIDEIKSTELKVELCSHRSDYESHLARWAYDFCVIEKDVKINVSSICSQTNNVIGLNQVILSHERSEFPLAIHRKLKPLKRIICSGSNFQVECQPLSFEDLKEKGVIIYKPEYVSNLHISGPDFELDAMEHIDCLTVSSVDVAIETALEKGSIIFGLPHFLVRKYIDEGVLKEMLGDWIIDDLPVYLIWRDREYYKEKFSDFLFFIEKKWELEVFSSLGTDPVQAQF</sequence>
<dbReference type="SUPFAM" id="SSF53850">
    <property type="entry name" value="Periplasmic binding protein-like II"/>
    <property type="match status" value="1"/>
</dbReference>
<organism evidence="6 7">
    <name type="scientific">Pantoea stewartii</name>
    <dbReference type="NCBI Taxonomy" id="66269"/>
    <lineage>
        <taxon>Bacteria</taxon>
        <taxon>Pseudomonadati</taxon>
        <taxon>Pseudomonadota</taxon>
        <taxon>Gammaproteobacteria</taxon>
        <taxon>Enterobacterales</taxon>
        <taxon>Erwiniaceae</taxon>
        <taxon>Pantoea</taxon>
    </lineage>
</organism>
<evidence type="ECO:0000256" key="3">
    <source>
        <dbReference type="ARBA" id="ARBA00023125"/>
    </source>
</evidence>
<accession>A0AB34VFD1</accession>
<dbReference type="AlphaFoldDB" id="A0AB34VFD1"/>
<dbReference type="EMBL" id="LDSI01000014">
    <property type="protein sequence ID" value="KTS97667.1"/>
    <property type="molecule type" value="Genomic_DNA"/>
</dbReference>
<dbReference type="Pfam" id="PF00126">
    <property type="entry name" value="HTH_1"/>
    <property type="match status" value="1"/>
</dbReference>
<dbReference type="PANTHER" id="PTHR30537">
    <property type="entry name" value="HTH-TYPE TRANSCRIPTIONAL REGULATOR"/>
    <property type="match status" value="1"/>
</dbReference>
<dbReference type="SUPFAM" id="SSF46785">
    <property type="entry name" value="Winged helix' DNA-binding domain"/>
    <property type="match status" value="1"/>
</dbReference>
<gene>
    <name evidence="6" type="ORF">RSA13_11285</name>
</gene>
<dbReference type="InterPro" id="IPR036388">
    <property type="entry name" value="WH-like_DNA-bd_sf"/>
</dbReference>
<keyword evidence="4" id="KW-0804">Transcription</keyword>
<dbReference type="Proteomes" id="UP000072520">
    <property type="component" value="Unassembled WGS sequence"/>
</dbReference>
<dbReference type="PROSITE" id="PS50931">
    <property type="entry name" value="HTH_LYSR"/>
    <property type="match status" value="1"/>
</dbReference>
<dbReference type="GO" id="GO:0043565">
    <property type="term" value="F:sequence-specific DNA binding"/>
    <property type="evidence" value="ECO:0007669"/>
    <property type="project" value="TreeGrafter"/>
</dbReference>
<evidence type="ECO:0000256" key="2">
    <source>
        <dbReference type="ARBA" id="ARBA00023015"/>
    </source>
</evidence>
<dbReference type="FunFam" id="1.10.10.10:FF:000001">
    <property type="entry name" value="LysR family transcriptional regulator"/>
    <property type="match status" value="1"/>
</dbReference>
<evidence type="ECO:0000256" key="1">
    <source>
        <dbReference type="ARBA" id="ARBA00009437"/>
    </source>
</evidence>
<feature type="domain" description="HTH lysR-type" evidence="5">
    <location>
        <begin position="1"/>
        <end position="60"/>
    </location>
</feature>
<dbReference type="PANTHER" id="PTHR30537:SF21">
    <property type="entry name" value="HTH-TYPE TRANSCRIPTIONAL REGULATOR SINR-RELATED"/>
    <property type="match status" value="1"/>
</dbReference>
<dbReference type="Gene3D" id="1.10.10.10">
    <property type="entry name" value="Winged helix-like DNA-binding domain superfamily/Winged helix DNA-binding domain"/>
    <property type="match status" value="1"/>
</dbReference>
<dbReference type="GO" id="GO:0006351">
    <property type="term" value="P:DNA-templated transcription"/>
    <property type="evidence" value="ECO:0007669"/>
    <property type="project" value="TreeGrafter"/>
</dbReference>
<evidence type="ECO:0000313" key="6">
    <source>
        <dbReference type="EMBL" id="KTS97667.1"/>
    </source>
</evidence>
<protein>
    <recommendedName>
        <fullName evidence="5">HTH lysR-type domain-containing protein</fullName>
    </recommendedName>
</protein>
<proteinExistence type="inferred from homology"/>
<keyword evidence="3" id="KW-0238">DNA-binding</keyword>
<comment type="similarity">
    <text evidence="1">Belongs to the LysR transcriptional regulatory family.</text>
</comment>
<dbReference type="InterPro" id="IPR058163">
    <property type="entry name" value="LysR-type_TF_proteobact-type"/>
</dbReference>
<dbReference type="RefSeq" id="WP_058715052.1">
    <property type="nucleotide sequence ID" value="NZ_LDSI01000014.1"/>
</dbReference>
<keyword evidence="2" id="KW-0805">Transcription regulation</keyword>
<dbReference type="InterPro" id="IPR000847">
    <property type="entry name" value="LysR_HTH_N"/>
</dbReference>
<dbReference type="Gene3D" id="3.40.190.290">
    <property type="match status" value="1"/>
</dbReference>
<dbReference type="InterPro" id="IPR036390">
    <property type="entry name" value="WH_DNA-bd_sf"/>
</dbReference>
<evidence type="ECO:0000256" key="4">
    <source>
        <dbReference type="ARBA" id="ARBA00023163"/>
    </source>
</evidence>
<comment type="caution">
    <text evidence="6">The sequence shown here is derived from an EMBL/GenBank/DDBJ whole genome shotgun (WGS) entry which is preliminary data.</text>
</comment>